<comment type="similarity">
    <text evidence="2">Belongs to the SRP receptor beta subunit family.</text>
</comment>
<evidence type="ECO:0000256" key="5">
    <source>
        <dbReference type="ARBA" id="ARBA00022741"/>
    </source>
</evidence>
<keyword evidence="8" id="KW-0342">GTP-binding</keyword>
<keyword evidence="13" id="KW-1185">Reference proteome</keyword>
<feature type="transmembrane region" description="Helical" evidence="11">
    <location>
        <begin position="20"/>
        <end position="40"/>
    </location>
</feature>
<protein>
    <recommendedName>
        <fullName evidence="3">Signal recognition particle receptor subunit beta</fullName>
    </recommendedName>
</protein>
<evidence type="ECO:0000256" key="7">
    <source>
        <dbReference type="ARBA" id="ARBA00022989"/>
    </source>
</evidence>
<dbReference type="Gene3D" id="3.40.50.300">
    <property type="entry name" value="P-loop containing nucleotide triphosphate hydrolases"/>
    <property type="match status" value="1"/>
</dbReference>
<keyword evidence="5" id="KW-0547">Nucleotide-binding</keyword>
<dbReference type="InterPro" id="IPR019009">
    <property type="entry name" value="SRP_receptor_beta_su"/>
</dbReference>
<proteinExistence type="inferred from homology"/>
<evidence type="ECO:0000313" key="12">
    <source>
        <dbReference type="EMBL" id="GIY59961.1"/>
    </source>
</evidence>
<evidence type="ECO:0000313" key="13">
    <source>
        <dbReference type="Proteomes" id="UP001054945"/>
    </source>
</evidence>
<name>A0AAV4UQ21_CAEEX</name>
<evidence type="ECO:0000256" key="9">
    <source>
        <dbReference type="ARBA" id="ARBA00023136"/>
    </source>
</evidence>
<keyword evidence="4 11" id="KW-0812">Transmembrane</keyword>
<keyword evidence="10 12" id="KW-0675">Receptor</keyword>
<evidence type="ECO:0000256" key="11">
    <source>
        <dbReference type="SAM" id="Phobius"/>
    </source>
</evidence>
<dbReference type="Proteomes" id="UP001054945">
    <property type="component" value="Unassembled WGS sequence"/>
</dbReference>
<dbReference type="GO" id="GO:0005525">
    <property type="term" value="F:GTP binding"/>
    <property type="evidence" value="ECO:0007669"/>
    <property type="project" value="UniProtKB-KW"/>
</dbReference>
<keyword evidence="7 11" id="KW-1133">Transmembrane helix</keyword>
<gene>
    <name evidence="12" type="primary">SRPRB</name>
    <name evidence="12" type="ORF">CEXT_644381</name>
</gene>
<keyword evidence="9 11" id="KW-0472">Membrane</keyword>
<comment type="subcellular location">
    <subcellularLocation>
        <location evidence="1">Endoplasmic reticulum membrane</location>
        <topology evidence="1">Single-pass membrane protein</topology>
    </subcellularLocation>
</comment>
<evidence type="ECO:0000256" key="2">
    <source>
        <dbReference type="ARBA" id="ARBA00005619"/>
    </source>
</evidence>
<evidence type="ECO:0000256" key="10">
    <source>
        <dbReference type="ARBA" id="ARBA00023170"/>
    </source>
</evidence>
<accession>A0AAV4UQ21</accession>
<dbReference type="SUPFAM" id="SSF52540">
    <property type="entry name" value="P-loop containing nucleoside triphosphate hydrolases"/>
    <property type="match status" value="1"/>
</dbReference>
<evidence type="ECO:0000256" key="3">
    <source>
        <dbReference type="ARBA" id="ARBA00020256"/>
    </source>
</evidence>
<evidence type="ECO:0000256" key="8">
    <source>
        <dbReference type="ARBA" id="ARBA00023134"/>
    </source>
</evidence>
<dbReference type="EMBL" id="BPLR01013258">
    <property type="protein sequence ID" value="GIY59961.1"/>
    <property type="molecule type" value="Genomic_DNA"/>
</dbReference>
<evidence type="ECO:0000256" key="6">
    <source>
        <dbReference type="ARBA" id="ARBA00022824"/>
    </source>
</evidence>
<sequence>MEHMEVIKKYIGSIEYDANFYGVVVALVVVLLTIVLFLFIRRKSVSRRNVLITGLSDSGKTLLFLDLYHQKMLGIIFVVDSLNFQKEIRDVAGFLFMLLQEPIVHMNRVPFLIACNKQDHAVSKGAKVIQSQLEKEISTLRITQTGRLESISGSGNRIFVGQKGKDFQFSDLKSNKVEFLECSAQDSEDEVGDLVKAWLLKIA</sequence>
<dbReference type="GO" id="GO:0005789">
    <property type="term" value="C:endoplasmic reticulum membrane"/>
    <property type="evidence" value="ECO:0007669"/>
    <property type="project" value="UniProtKB-SubCell"/>
</dbReference>
<dbReference type="Pfam" id="PF09439">
    <property type="entry name" value="SRPRB"/>
    <property type="match status" value="1"/>
</dbReference>
<keyword evidence="6" id="KW-0256">Endoplasmic reticulum</keyword>
<evidence type="ECO:0000256" key="1">
    <source>
        <dbReference type="ARBA" id="ARBA00004389"/>
    </source>
</evidence>
<reference evidence="12 13" key="1">
    <citation type="submission" date="2021-06" db="EMBL/GenBank/DDBJ databases">
        <title>Caerostris extrusa draft genome.</title>
        <authorList>
            <person name="Kono N."/>
            <person name="Arakawa K."/>
        </authorList>
    </citation>
    <scope>NUCLEOTIDE SEQUENCE [LARGE SCALE GENOMIC DNA]</scope>
</reference>
<dbReference type="AlphaFoldDB" id="A0AAV4UQ21"/>
<comment type="caution">
    <text evidence="12">The sequence shown here is derived from an EMBL/GenBank/DDBJ whole genome shotgun (WGS) entry which is preliminary data.</text>
</comment>
<evidence type="ECO:0000256" key="4">
    <source>
        <dbReference type="ARBA" id="ARBA00022692"/>
    </source>
</evidence>
<organism evidence="12 13">
    <name type="scientific">Caerostris extrusa</name>
    <name type="common">Bark spider</name>
    <name type="synonym">Caerostris bankana</name>
    <dbReference type="NCBI Taxonomy" id="172846"/>
    <lineage>
        <taxon>Eukaryota</taxon>
        <taxon>Metazoa</taxon>
        <taxon>Ecdysozoa</taxon>
        <taxon>Arthropoda</taxon>
        <taxon>Chelicerata</taxon>
        <taxon>Arachnida</taxon>
        <taxon>Araneae</taxon>
        <taxon>Araneomorphae</taxon>
        <taxon>Entelegynae</taxon>
        <taxon>Araneoidea</taxon>
        <taxon>Araneidae</taxon>
        <taxon>Caerostris</taxon>
    </lineage>
</organism>
<dbReference type="InterPro" id="IPR027417">
    <property type="entry name" value="P-loop_NTPase"/>
</dbReference>